<dbReference type="PANTHER" id="PTHR31511:SF12">
    <property type="entry name" value="RHO TERMINATION FACTOR N-TERMINAL DOMAIN-CONTAINING PROTEIN"/>
    <property type="match status" value="1"/>
</dbReference>
<evidence type="ECO:0000313" key="1">
    <source>
        <dbReference type="EMBL" id="GES90887.1"/>
    </source>
</evidence>
<sequence>MSDAYPEYIEEFSIEISDFNLIGPTAYISLPETLPKRNNGIINIKNNDDWCFGWSVLGALHPVKVHPERNPHQLYGGFVEELNMEDIPIPVPEEQATIQEDLSAPAEMILKPGDLKSYNEATECWICKKSFIKPSQEALQKFEEAKYRLLEIKEWELCMEKEHPEKKKIQKEYREALSALNRKVKDYDHISGKFRGPAHDACNKKLRIGSFEMKVPLICHNFRGFQHMGMGLDKLVEYLGGKIEKFTLTVRYFTEKGYSIDKIKLLFRKGVFPYDWTNAWEKFDKTSLPHRKGFYSLFSQQNISKEDYEHAQKMFS</sequence>
<accession>A0A8H3LQQ0</accession>
<dbReference type="Proteomes" id="UP000615446">
    <property type="component" value="Unassembled WGS sequence"/>
</dbReference>
<reference evidence="1" key="1">
    <citation type="submission" date="2019-10" db="EMBL/GenBank/DDBJ databases">
        <title>Conservation and host-specific expression of non-tandemly repeated heterogenous ribosome RNA gene in arbuscular mycorrhizal fungi.</title>
        <authorList>
            <person name="Maeda T."/>
            <person name="Kobayashi Y."/>
            <person name="Nakagawa T."/>
            <person name="Ezawa T."/>
            <person name="Yamaguchi K."/>
            <person name="Bino T."/>
            <person name="Nishimoto Y."/>
            <person name="Shigenobu S."/>
            <person name="Kawaguchi M."/>
        </authorList>
    </citation>
    <scope>NUCLEOTIDE SEQUENCE</scope>
    <source>
        <strain evidence="1">HR1</strain>
    </source>
</reference>
<comment type="caution">
    <text evidence="1">The sequence shown here is derived from an EMBL/GenBank/DDBJ whole genome shotgun (WGS) entry which is preliminary data.</text>
</comment>
<dbReference type="OrthoDB" id="414982at2759"/>
<name>A0A8H3LQQ0_9GLOM</name>
<proteinExistence type="predicted"/>
<dbReference type="AlphaFoldDB" id="A0A8H3LQQ0"/>
<evidence type="ECO:0000313" key="2">
    <source>
        <dbReference type="Proteomes" id="UP000615446"/>
    </source>
</evidence>
<dbReference type="EMBL" id="BLAL01000197">
    <property type="protein sequence ID" value="GES90887.1"/>
    <property type="molecule type" value="Genomic_DNA"/>
</dbReference>
<organism evidence="1 2">
    <name type="scientific">Rhizophagus clarus</name>
    <dbReference type="NCBI Taxonomy" id="94130"/>
    <lineage>
        <taxon>Eukaryota</taxon>
        <taxon>Fungi</taxon>
        <taxon>Fungi incertae sedis</taxon>
        <taxon>Mucoromycota</taxon>
        <taxon>Glomeromycotina</taxon>
        <taxon>Glomeromycetes</taxon>
        <taxon>Glomerales</taxon>
        <taxon>Glomeraceae</taxon>
        <taxon>Rhizophagus</taxon>
    </lineage>
</organism>
<dbReference type="PANTHER" id="PTHR31511">
    <property type="entry name" value="PROTEIN CBG23764"/>
    <property type="match status" value="1"/>
</dbReference>
<protein>
    <submittedName>
        <fullName evidence="1">Uncharacterized protein LOC110250844</fullName>
    </submittedName>
</protein>
<gene>
    <name evidence="1" type="ORF">RCL2_001771500</name>
</gene>